<dbReference type="GO" id="GO:0005634">
    <property type="term" value="C:nucleus"/>
    <property type="evidence" value="ECO:0007669"/>
    <property type="project" value="TreeGrafter"/>
</dbReference>
<sequence>MSKRTSNTTLKSDSNARGKTTPTSSSSLNASQFSSSATSSSSSNNSSGVISLNFKSLCFYLSPSIPETEREKLRKIIKTRGGSLSLEENADEVTHIISVDMEFAKDEYLKFLNYSQLHGEKSLVEHQAEKPDRFIVSPQFIYNSVNNSENNGYGMEEKYLLCYPFVFCDFVFTCTNKVATLMPSIAFMVEYLGGKFMPQFDKEFSRTYTHIISSQDDTETEWARYENSNILLLSIAWLKECFTKRAYIDEKNYLVGKYLPTYSLQSNFKSKNVFSNHSFIVINYPPTFISSLQRAICIAGGRVIHNKAVHENSKVDYLITRYAYPYEGSFMVQHVTTAQWVDDCLRENKIIDTNAKAIYTPLKSNTPIPEFEGIKITVTGFKDIERNDMAYLIKQTGALYTGDMSKDNHYLIVNSFSNTENSKKVKKANEWGIPMLKKEFIFDSIAEWRLIDIEPYLIGGDSKKRKHNNHMVHNQSISSEEMRKKKKHSKVFQLSIPTIQENRCEEIIRQLGGTVVNDEQDEACHGSVTHLITSEIKRTHKFMRACAKGGWILEPSYLDRSLETNNFVDEEEYEWNSNEFTSKGMWHGIPRKWRLYREKNKHGPFHCWVVYFNVTSSNSPLNILSDTIKAGDGTVVTTLNSNVTLAVVNDNAKAGDSDITKKIKRLEIPAVPISFILDYFKEKETPSLEQYRLF</sequence>
<feature type="domain" description="BRCT" evidence="2">
    <location>
        <begin position="366"/>
        <end position="458"/>
    </location>
</feature>
<dbReference type="Gene3D" id="3.40.50.10190">
    <property type="entry name" value="BRCT domain"/>
    <property type="match status" value="6"/>
</dbReference>
<dbReference type="OrthoDB" id="251770at2759"/>
<dbReference type="InterPro" id="IPR053036">
    <property type="entry name" value="CellCycle_DNARepair_Reg"/>
</dbReference>
<dbReference type="SUPFAM" id="SSF52113">
    <property type="entry name" value="BRCT domain"/>
    <property type="match status" value="6"/>
</dbReference>
<dbReference type="AlphaFoldDB" id="A0A6A5BJZ4"/>
<dbReference type="Pfam" id="PF00533">
    <property type="entry name" value="BRCT"/>
    <property type="match status" value="2"/>
</dbReference>
<dbReference type="RefSeq" id="XP_044559909.1">
    <property type="nucleotide sequence ID" value="XM_044709529.1"/>
</dbReference>
<evidence type="ECO:0000313" key="3">
    <source>
        <dbReference type="EMBL" id="KAF0975196.1"/>
    </source>
</evidence>
<dbReference type="PROSITE" id="PS50172">
    <property type="entry name" value="BRCT"/>
    <property type="match status" value="6"/>
</dbReference>
<dbReference type="GO" id="GO:0006302">
    <property type="term" value="P:double-strand break repair"/>
    <property type="evidence" value="ECO:0007669"/>
    <property type="project" value="TreeGrafter"/>
</dbReference>
<feature type="region of interest" description="Disordered" evidence="1">
    <location>
        <begin position="1"/>
        <end position="45"/>
    </location>
</feature>
<dbReference type="EMBL" id="VFQX01000048">
    <property type="protein sequence ID" value="KAF0975196.1"/>
    <property type="molecule type" value="Genomic_DNA"/>
</dbReference>
<feature type="domain" description="BRCT" evidence="2">
    <location>
        <begin position="600"/>
        <end position="693"/>
    </location>
</feature>
<dbReference type="Pfam" id="PF16589">
    <property type="entry name" value="BRCT_2"/>
    <property type="match status" value="1"/>
</dbReference>
<organism evidence="3 4">
    <name type="scientific">Naegleria fowleri</name>
    <name type="common">Brain eating amoeba</name>
    <dbReference type="NCBI Taxonomy" id="5763"/>
    <lineage>
        <taxon>Eukaryota</taxon>
        <taxon>Discoba</taxon>
        <taxon>Heterolobosea</taxon>
        <taxon>Tetramitia</taxon>
        <taxon>Eutetramitia</taxon>
        <taxon>Vahlkampfiidae</taxon>
        <taxon>Naegleria</taxon>
    </lineage>
</organism>
<keyword evidence="4" id="KW-1185">Reference proteome</keyword>
<feature type="domain" description="BRCT" evidence="2">
    <location>
        <begin position="505"/>
        <end position="575"/>
    </location>
</feature>
<dbReference type="PANTHER" id="PTHR47667:SF1">
    <property type="entry name" value="REGULATOR OF TY1 TRANSPOSITION PROTEIN 107"/>
    <property type="match status" value="1"/>
</dbReference>
<feature type="compositionally biased region" description="Low complexity" evidence="1">
    <location>
        <begin position="24"/>
        <end position="45"/>
    </location>
</feature>
<feature type="domain" description="BRCT" evidence="2">
    <location>
        <begin position="188"/>
        <end position="255"/>
    </location>
</feature>
<evidence type="ECO:0000313" key="4">
    <source>
        <dbReference type="Proteomes" id="UP000444721"/>
    </source>
</evidence>
<name>A0A6A5BJZ4_NAEFO</name>
<dbReference type="InterPro" id="IPR001357">
    <property type="entry name" value="BRCT_dom"/>
</dbReference>
<accession>A0A6A5BJZ4</accession>
<dbReference type="InterPro" id="IPR036420">
    <property type="entry name" value="BRCT_dom_sf"/>
</dbReference>
<gene>
    <name evidence="3" type="ORF">FDP41_005949</name>
</gene>
<proteinExistence type="predicted"/>
<dbReference type="VEuPathDB" id="AmoebaDB:NF0084850"/>
<dbReference type="PANTHER" id="PTHR47667">
    <property type="entry name" value="REGULATOR OF TY1 TRANSPOSITION PROTEIN 107"/>
    <property type="match status" value="1"/>
</dbReference>
<dbReference type="OMA" id="KRTHKFM"/>
<protein>
    <recommendedName>
        <fullName evidence="2">BRCT domain-containing protein</fullName>
    </recommendedName>
</protein>
<reference evidence="3 4" key="1">
    <citation type="journal article" date="2019" name="Sci. Rep.">
        <title>Nanopore sequencing improves the draft genome of the human pathogenic amoeba Naegleria fowleri.</title>
        <authorList>
            <person name="Liechti N."/>
            <person name="Schurch N."/>
            <person name="Bruggmann R."/>
            <person name="Wittwer M."/>
        </authorList>
    </citation>
    <scope>NUCLEOTIDE SEQUENCE [LARGE SCALE GENOMIC DNA]</scope>
    <source>
        <strain evidence="3 4">ATCC 30894</strain>
    </source>
</reference>
<feature type="domain" description="BRCT" evidence="2">
    <location>
        <begin position="269"/>
        <end position="358"/>
    </location>
</feature>
<feature type="compositionally biased region" description="Polar residues" evidence="1">
    <location>
        <begin position="1"/>
        <end position="23"/>
    </location>
</feature>
<dbReference type="VEuPathDB" id="AmoebaDB:FDP41_005949"/>
<evidence type="ECO:0000259" key="2">
    <source>
        <dbReference type="PROSITE" id="PS50172"/>
    </source>
</evidence>
<feature type="domain" description="BRCT" evidence="2">
    <location>
        <begin position="54"/>
        <end position="149"/>
    </location>
</feature>
<evidence type="ECO:0000256" key="1">
    <source>
        <dbReference type="SAM" id="MobiDB-lite"/>
    </source>
</evidence>
<dbReference type="GeneID" id="68113167"/>
<dbReference type="SMART" id="SM00292">
    <property type="entry name" value="BRCT"/>
    <property type="match status" value="6"/>
</dbReference>
<dbReference type="CDD" id="cd00027">
    <property type="entry name" value="BRCT"/>
    <property type="match status" value="2"/>
</dbReference>
<dbReference type="GO" id="GO:1990683">
    <property type="term" value="P:DNA double-strand break attachment to nuclear envelope"/>
    <property type="evidence" value="ECO:0007669"/>
    <property type="project" value="TreeGrafter"/>
</dbReference>
<dbReference type="CDD" id="cd17738">
    <property type="entry name" value="BRCT_TopBP1_rpt7"/>
    <property type="match status" value="1"/>
</dbReference>
<dbReference type="GO" id="GO:0035361">
    <property type="term" value="C:Cul8-RING ubiquitin ligase complex"/>
    <property type="evidence" value="ECO:0007669"/>
    <property type="project" value="TreeGrafter"/>
</dbReference>
<dbReference type="VEuPathDB" id="AmoebaDB:NfTy_043900"/>
<comment type="caution">
    <text evidence="3">The sequence shown here is derived from an EMBL/GenBank/DDBJ whole genome shotgun (WGS) entry which is preliminary data.</text>
</comment>
<dbReference type="Pfam" id="PF16770">
    <property type="entry name" value="RTT107_BRCT_5"/>
    <property type="match status" value="1"/>
</dbReference>
<dbReference type="Proteomes" id="UP000444721">
    <property type="component" value="Unassembled WGS sequence"/>
</dbReference>